<dbReference type="GO" id="GO:0005829">
    <property type="term" value="C:cytosol"/>
    <property type="evidence" value="ECO:0007669"/>
    <property type="project" value="TreeGrafter"/>
</dbReference>
<dbReference type="InterPro" id="IPR023214">
    <property type="entry name" value="HAD_sf"/>
</dbReference>
<dbReference type="SFLD" id="SFLDS00003">
    <property type="entry name" value="Haloacid_Dehalogenase"/>
    <property type="match status" value="1"/>
</dbReference>
<keyword evidence="1" id="KW-0378">Hydrolase</keyword>
<gene>
    <name evidence="1" type="ORF">EA457_07305</name>
</gene>
<dbReference type="AlphaFoldDB" id="A0A9X7SHW4"/>
<dbReference type="InterPro" id="IPR050155">
    <property type="entry name" value="HAD-like_hydrolase_sf"/>
</dbReference>
<dbReference type="Gene3D" id="1.10.150.240">
    <property type="entry name" value="Putative phosphatase, domain 2"/>
    <property type="match status" value="1"/>
</dbReference>
<dbReference type="InterPro" id="IPR041492">
    <property type="entry name" value="HAD_2"/>
</dbReference>
<accession>A0A9X7SHW4</accession>
<dbReference type="NCBIfam" id="TIGR01549">
    <property type="entry name" value="HAD-SF-IA-v1"/>
    <property type="match status" value="1"/>
</dbReference>
<dbReference type="EMBL" id="CP033165">
    <property type="protein sequence ID" value="QGH02361.1"/>
    <property type="molecule type" value="Genomic_DNA"/>
</dbReference>
<organism evidence="1 2">
    <name type="scientific">Streptococcus dysgalactiae subsp. dysgalactiae</name>
    <dbReference type="NCBI Taxonomy" id="99822"/>
    <lineage>
        <taxon>Bacteria</taxon>
        <taxon>Bacillati</taxon>
        <taxon>Bacillota</taxon>
        <taxon>Bacilli</taxon>
        <taxon>Lactobacillales</taxon>
        <taxon>Streptococcaceae</taxon>
        <taxon>Streptococcus</taxon>
    </lineage>
</organism>
<proteinExistence type="predicted"/>
<dbReference type="GO" id="GO:0006281">
    <property type="term" value="P:DNA repair"/>
    <property type="evidence" value="ECO:0007669"/>
    <property type="project" value="TreeGrafter"/>
</dbReference>
<dbReference type="Proteomes" id="UP000347383">
    <property type="component" value="Chromosome"/>
</dbReference>
<dbReference type="SFLD" id="SFLDG01135">
    <property type="entry name" value="C1.5.6:_HAD__Beta-PGM__Phospha"/>
    <property type="match status" value="1"/>
</dbReference>
<protein>
    <submittedName>
        <fullName evidence="1">HAD family hydrolase</fullName>
    </submittedName>
</protein>
<dbReference type="GO" id="GO:0008967">
    <property type="term" value="F:phosphoglycolate phosphatase activity"/>
    <property type="evidence" value="ECO:0007669"/>
    <property type="project" value="TreeGrafter"/>
</dbReference>
<dbReference type="SFLD" id="SFLDG01129">
    <property type="entry name" value="C1.5:_HAD__Beta-PGM__Phosphata"/>
    <property type="match status" value="1"/>
</dbReference>
<dbReference type="PANTHER" id="PTHR43434:SF25">
    <property type="entry name" value="PHOSPHOGLYCOLATE PHOSPHATASE"/>
    <property type="match status" value="1"/>
</dbReference>
<evidence type="ECO:0000313" key="1">
    <source>
        <dbReference type="EMBL" id="QGH02361.1"/>
    </source>
</evidence>
<sequence length="207" mass="23784">MTVHFIWDFDGTLVESSQAIREVLALLYQTYHLPFDEDWVMTFIVQESIGALLQQLAREEELSFEELLTFFNQEQEARDHMINVMPGAKEVLEKTAQKGVKHYILTHKGATTHSVLERLDMTSYFEEVVTAADGFKRKPDPEALTYLINKYQMDKKRTYYIGDRPLDQQAAEKAGIQSLNLTCPSSSNNQHINDLMAILDLLPEIPD</sequence>
<dbReference type="SUPFAM" id="SSF56784">
    <property type="entry name" value="HAD-like"/>
    <property type="match status" value="1"/>
</dbReference>
<dbReference type="Gene3D" id="3.40.50.1000">
    <property type="entry name" value="HAD superfamily/HAD-like"/>
    <property type="match status" value="1"/>
</dbReference>
<dbReference type="InterPro" id="IPR023198">
    <property type="entry name" value="PGP-like_dom2"/>
</dbReference>
<dbReference type="Pfam" id="PF13419">
    <property type="entry name" value="HAD_2"/>
    <property type="match status" value="1"/>
</dbReference>
<dbReference type="InterPro" id="IPR036412">
    <property type="entry name" value="HAD-like_sf"/>
</dbReference>
<reference evidence="1 2" key="1">
    <citation type="submission" date="2018-10" db="EMBL/GenBank/DDBJ databases">
        <title>Comparative Genomics Analysis of the Streptococcus dysgalactiae subspecies dysgalactiae.</title>
        <authorList>
            <person name="Koh T.H."/>
            <person name="Abdul Rahman N."/>
            <person name="Sessions O.M."/>
        </authorList>
    </citation>
    <scope>NUCLEOTIDE SEQUENCE [LARGE SCALE GENOMIC DNA]</scope>
    <source>
        <strain evidence="1 2">DB60705-15</strain>
    </source>
</reference>
<evidence type="ECO:0000313" key="2">
    <source>
        <dbReference type="Proteomes" id="UP000347383"/>
    </source>
</evidence>
<dbReference type="PANTHER" id="PTHR43434">
    <property type="entry name" value="PHOSPHOGLYCOLATE PHOSPHATASE"/>
    <property type="match status" value="1"/>
</dbReference>
<dbReference type="InterPro" id="IPR006439">
    <property type="entry name" value="HAD-SF_hydro_IA"/>
</dbReference>
<dbReference type="RefSeq" id="WP_155778178.1">
    <property type="nucleotide sequence ID" value="NZ_CP033165.1"/>
</dbReference>
<name>A0A9X7SHW4_STRDY</name>